<dbReference type="GO" id="GO:0031380">
    <property type="term" value="C:nuclear RNA-directed RNA polymerase complex"/>
    <property type="evidence" value="ECO:0007669"/>
    <property type="project" value="TreeGrafter"/>
</dbReference>
<accession>A0A0C4W287</accession>
<dbReference type="EMBL" id="KJ473686">
    <property type="protein sequence ID" value="AJA90778.1"/>
    <property type="molecule type" value="mRNA"/>
</dbReference>
<dbReference type="Pfam" id="PF05183">
    <property type="entry name" value="RdRP"/>
    <property type="match status" value="1"/>
</dbReference>
<dbReference type="Pfam" id="PF26250">
    <property type="entry name" value="RRM_RdRP1_2"/>
    <property type="match status" value="1"/>
</dbReference>
<dbReference type="AlphaFoldDB" id="A0A0C4W287"/>
<dbReference type="Gene3D" id="3.30.70.330">
    <property type="match status" value="1"/>
</dbReference>
<dbReference type="InterPro" id="IPR007855">
    <property type="entry name" value="RDRP"/>
</dbReference>
<dbReference type="PANTHER" id="PTHR23079:SF5">
    <property type="entry name" value="RNA-DEPENDENT RNA POLYMERASE 2"/>
    <property type="match status" value="1"/>
</dbReference>
<comment type="function">
    <text evidence="9">Probably involved in the RNA silencing pathway and required for the generation of small interfering RNAs (siRNAs).</text>
</comment>
<dbReference type="SUPFAM" id="SSF54928">
    <property type="entry name" value="RNA-binding domain, RBD"/>
    <property type="match status" value="1"/>
</dbReference>
<keyword evidence="6 9" id="KW-0943">RNA-mediated gene silencing</keyword>
<dbReference type="InterPro" id="IPR058752">
    <property type="entry name" value="RDRP_C_head"/>
</dbReference>
<dbReference type="InterPro" id="IPR058751">
    <property type="entry name" value="RDRP_helical"/>
</dbReference>
<dbReference type="GO" id="GO:0030422">
    <property type="term" value="P:siRNA processing"/>
    <property type="evidence" value="ECO:0007669"/>
    <property type="project" value="TreeGrafter"/>
</dbReference>
<dbReference type="Pfam" id="PF26252">
    <property type="entry name" value="RdRP_helical"/>
    <property type="match status" value="1"/>
</dbReference>
<evidence type="ECO:0000256" key="1">
    <source>
        <dbReference type="ARBA" id="ARBA00005762"/>
    </source>
</evidence>
<evidence type="ECO:0000256" key="3">
    <source>
        <dbReference type="ARBA" id="ARBA00022679"/>
    </source>
</evidence>
<keyword evidence="2 9" id="KW-0696">RNA-directed RNA polymerase</keyword>
<dbReference type="Pfam" id="PF26253">
    <property type="entry name" value="RdRP_head"/>
    <property type="match status" value="1"/>
</dbReference>
<dbReference type="PANTHER" id="PTHR23079">
    <property type="entry name" value="RNA-DEPENDENT RNA POLYMERASE"/>
    <property type="match status" value="1"/>
</dbReference>
<evidence type="ECO:0000256" key="4">
    <source>
        <dbReference type="ARBA" id="ARBA00022695"/>
    </source>
</evidence>
<feature type="domain" description="RRM" evidence="10">
    <location>
        <begin position="4"/>
        <end position="90"/>
    </location>
</feature>
<dbReference type="GO" id="GO:0003723">
    <property type="term" value="F:RNA binding"/>
    <property type="evidence" value="ECO:0007669"/>
    <property type="project" value="UniProtKB-UniRule"/>
</dbReference>
<dbReference type="InterPro" id="IPR012677">
    <property type="entry name" value="Nucleotide-bd_a/b_plait_sf"/>
</dbReference>
<organism evidence="11">
    <name type="scientific">Ginkgo biloba</name>
    <name type="common">Ginkgo</name>
    <name type="synonym">Maidenhair tree</name>
    <dbReference type="NCBI Taxonomy" id="3311"/>
    <lineage>
        <taxon>Eukaryota</taxon>
        <taxon>Viridiplantae</taxon>
        <taxon>Streptophyta</taxon>
        <taxon>Embryophyta</taxon>
        <taxon>Tracheophyta</taxon>
        <taxon>Spermatophyta</taxon>
        <taxon>Ginkgoidae</taxon>
        <taxon>Ginkgoales</taxon>
        <taxon>Ginkgoaceae</taxon>
        <taxon>Ginkgo</taxon>
    </lineage>
</organism>
<evidence type="ECO:0000313" key="11">
    <source>
        <dbReference type="EMBL" id="AJA90778.1"/>
    </source>
</evidence>
<protein>
    <recommendedName>
        <fullName evidence="9">RNA-dependent RNA polymerase</fullName>
        <ecNumber evidence="9">2.7.7.48</ecNumber>
    </recommendedName>
</protein>
<gene>
    <name evidence="11" type="primary">RDR2</name>
</gene>
<keyword evidence="4 9" id="KW-0548">Nucleotidyltransferase</keyword>
<dbReference type="Pfam" id="PF24823">
    <property type="entry name" value="PH_RDR2"/>
    <property type="match status" value="1"/>
</dbReference>
<dbReference type="CDD" id="cd00590">
    <property type="entry name" value="RRM_SF"/>
    <property type="match status" value="1"/>
</dbReference>
<evidence type="ECO:0000256" key="2">
    <source>
        <dbReference type="ARBA" id="ARBA00022484"/>
    </source>
</evidence>
<proteinExistence type="evidence at transcript level"/>
<dbReference type="InterPro" id="IPR058763">
    <property type="entry name" value="RRM_RDR1/2-like"/>
</dbReference>
<evidence type="ECO:0000256" key="6">
    <source>
        <dbReference type="ARBA" id="ARBA00023158"/>
    </source>
</evidence>
<keyword evidence="5 8" id="KW-0694">RNA-binding</keyword>
<comment type="similarity">
    <text evidence="1 9">Belongs to the RdRP family.</text>
</comment>
<dbReference type="EC" id="2.7.7.48" evidence="9"/>
<comment type="catalytic activity">
    <reaction evidence="7 9">
        <text>RNA(n) + a ribonucleoside 5'-triphosphate = RNA(n+1) + diphosphate</text>
        <dbReference type="Rhea" id="RHEA:21248"/>
        <dbReference type="Rhea" id="RHEA-COMP:14527"/>
        <dbReference type="Rhea" id="RHEA-COMP:17342"/>
        <dbReference type="ChEBI" id="CHEBI:33019"/>
        <dbReference type="ChEBI" id="CHEBI:61557"/>
        <dbReference type="ChEBI" id="CHEBI:140395"/>
        <dbReference type="EC" id="2.7.7.48"/>
    </reaction>
</comment>
<keyword evidence="3 9" id="KW-0808">Transferase</keyword>
<evidence type="ECO:0000256" key="7">
    <source>
        <dbReference type="ARBA" id="ARBA00048744"/>
    </source>
</evidence>
<evidence type="ECO:0000256" key="5">
    <source>
        <dbReference type="ARBA" id="ARBA00022884"/>
    </source>
</evidence>
<dbReference type="InterPro" id="IPR035979">
    <property type="entry name" value="RBD_domain_sf"/>
</dbReference>
<reference evidence="11" key="1">
    <citation type="journal article" date="2015" name="Mol. Biol. Evol.">
        <title>Ancient Origin and Recent Innovations of RNA Polymerase IV and V.</title>
        <authorList>
            <person name="Huang Y."/>
            <person name="Kendall T."/>
            <person name="Forsythe E.S."/>
            <person name="Dorantes-Acosta A."/>
            <person name="Li S."/>
            <person name="Caballero-Perez J."/>
            <person name="Chen X."/>
            <person name="Arteaga-Vazquez M."/>
            <person name="Beilstein M.A."/>
            <person name="Mosher R.A."/>
        </authorList>
    </citation>
    <scope>NUCLEOTIDE SEQUENCE</scope>
</reference>
<dbReference type="InterPro" id="IPR000504">
    <property type="entry name" value="RRM_dom"/>
</dbReference>
<dbReference type="SMR" id="A0A0C4W287"/>
<dbReference type="GO" id="GO:0003968">
    <property type="term" value="F:RNA-directed RNA polymerase activity"/>
    <property type="evidence" value="ECO:0007669"/>
    <property type="project" value="UniProtKB-KW"/>
</dbReference>
<evidence type="ECO:0000256" key="8">
    <source>
        <dbReference type="PROSITE-ProRule" id="PRU00176"/>
    </source>
</evidence>
<dbReference type="PROSITE" id="PS50102">
    <property type="entry name" value="RRM"/>
    <property type="match status" value="1"/>
</dbReference>
<dbReference type="InterPro" id="IPR057596">
    <property type="entry name" value="RDRP_core"/>
</dbReference>
<name>A0A0C4W287_GINBI</name>
<sequence length="1114" mass="127250">MDSCTVHVSSIPLIVIAKELKEFFENIVGKDSVYACEIKTQRSNWKSKGFGRVQFENTNAATEVCKLSQSGAESLLFQNARLIVYSIHEDIIPRPMCRENCVRGGKLHVGCRVFYDAFCVLWSSNDVVVEFVSERKKLNFLLSENGRQYKLEVLYQDIVQTFAFIVKGRRTRGILLQMQSAPKIHVKMALHKLFSEFGDDRYKFCKEDIESQWVRTTDFSAFCSIGQSSAFCLELPNGVEVAHITESMPHYKALEEELTLEYGSSFSSSQSLVPIVNAPNDVNLSYQTVFQINSLIHRGILSGPTLCQEFYDLLRSDRTPLVHTNLALTELHKLKDICFEPEIWLRNQLNKFRNERKQLKSAAISTDHGLMNFHRVLVTPSKVYFLGPELNVSNCVTRQFANYMDDFLRVSFVDEDWNKLHSTALSLKTDCGLLARPHKTEIHNRILSILKEGILINSKRFEFLAFSASQLRENSVWMFASNNNVSADSIRKWMGDFCKIRNVAKCASRMGQSFSSSRKTVNVREHEVLIIPDIEVSTDGIRYCFSDGIGKISLHLAKQIASICGLSIPPPSAFQIRYGGYKGVVAVDPTSFNKLSLRPSMLKFSSKNTMLDVINWSRFLPAFLNREIITLLSTLGVPDQNFKCLQENVMKNLDQMLVSTEMALEVLQTMCSGDDHKCLIEMLLGGYCPNTEPYLSMRLQALREYQLSELRTKCRIFIPKGRVLMGCLDETGALNYGEVFVQISRVNTKLYDGLSTFGFKKKDKTPCILQGKVIVAKNPCLHPGDIRVLHAVNVPGLHHMVDCLVFPQKGDRPHPNECSGSDLDGDLYFGSWDELLLPPEQDPPTDYIGRQPIQLDHEVTIEEIQEYFVNYMLNDTLGVIANTYVVHADREPSKARSKKCQLLARLQSKAVDFPKKGASAEMPLSLIPKEYPDFMEKEDKPMYTSSGILGKLYRMVKDISKESRIFHSTREDAHKAYDKDLEVEGFENFIEDSLMHKKWYDTKLASLMEYYGIQSEAEIVGGNINRFSKFFDKEKRRYGDIKEKIMVAVKSLRTEARGWFQDSCKEHHNDAAIACAWYHVTYHPDYWTQGHFISFPWVIYDVLLNIKKNNQLNN</sequence>
<dbReference type="InterPro" id="IPR057590">
    <property type="entry name" value="PH_RDR1/2-like"/>
</dbReference>
<evidence type="ECO:0000256" key="9">
    <source>
        <dbReference type="RuleBase" id="RU363098"/>
    </source>
</evidence>
<evidence type="ECO:0000259" key="10">
    <source>
        <dbReference type="PROSITE" id="PS50102"/>
    </source>
</evidence>